<dbReference type="RefSeq" id="WP_143165116.1">
    <property type="nucleotide sequence ID" value="NZ_FQWQ01000004.1"/>
</dbReference>
<organism evidence="1 2">
    <name type="scientific">Chryseolinea serpens</name>
    <dbReference type="NCBI Taxonomy" id="947013"/>
    <lineage>
        <taxon>Bacteria</taxon>
        <taxon>Pseudomonadati</taxon>
        <taxon>Bacteroidota</taxon>
        <taxon>Cytophagia</taxon>
        <taxon>Cytophagales</taxon>
        <taxon>Fulvivirgaceae</taxon>
        <taxon>Chryseolinea</taxon>
    </lineage>
</organism>
<dbReference type="EMBL" id="FQWQ01000004">
    <property type="protein sequence ID" value="SHH81183.1"/>
    <property type="molecule type" value="Genomic_DNA"/>
</dbReference>
<dbReference type="PROSITE" id="PS51257">
    <property type="entry name" value="PROKAR_LIPOPROTEIN"/>
    <property type="match status" value="1"/>
</dbReference>
<proteinExistence type="predicted"/>
<gene>
    <name evidence="1" type="ORF">SAMN04488109_5577</name>
</gene>
<keyword evidence="2" id="KW-1185">Reference proteome</keyword>
<accession>A0A1M5W1V5</accession>
<dbReference type="PANTHER" id="PTHR42754:SF1">
    <property type="entry name" value="LIPOPROTEIN"/>
    <property type="match status" value="1"/>
</dbReference>
<protein>
    <submittedName>
        <fullName evidence="1">Uncharacterized protein</fullName>
    </submittedName>
</protein>
<dbReference type="STRING" id="947013.SAMN04488109_5577"/>
<dbReference type="PANTHER" id="PTHR42754">
    <property type="entry name" value="ENDOGLUCANASE"/>
    <property type="match status" value="1"/>
</dbReference>
<dbReference type="Proteomes" id="UP000184212">
    <property type="component" value="Unassembled WGS sequence"/>
</dbReference>
<dbReference type="OrthoDB" id="9811934at2"/>
<sequence length="415" mass="45016">MRITKIALVAMVVMLLGCDTGNKVDPVFQDYFIKYYGEDGNQEGVDIYVNGDGSMILLGNSSSLTELSIPFIVKTDSLGNVLWQHQMGGRNEKAVDVELIPSGIHQGKLVVVSNVGTDTESKIRITIVDQSGKGIDSLILDTDKWQTVKSVTPSSDSDFIVCGNAAPDPDRNAQPSPDDHADIISLRVDQSLTTVDTLSWQGGEHEGFAVKVFEVPLQGETKYALFGYSDRKKDEQADFEDKFEVIVVNVDGLPSGVRVTTGQSGQKQKASQAIRVPASQEDGFFMIGTNEDGSNRDIFVTKYSKDLSMTKLAQTLPFGGKMEGVAVASAIREEGYFLLANEIQDNNNRNIFLVHIRLDGSKVWSTSFGNEDGDDTAGAVAALKDGRIAVLGTIDLETQKKMALIIVNKNGGFSN</sequence>
<reference evidence="1 2" key="1">
    <citation type="submission" date="2016-11" db="EMBL/GenBank/DDBJ databases">
        <authorList>
            <person name="Jaros S."/>
            <person name="Januszkiewicz K."/>
            <person name="Wedrychowicz H."/>
        </authorList>
    </citation>
    <scope>NUCLEOTIDE SEQUENCE [LARGE SCALE GENOMIC DNA]</scope>
    <source>
        <strain evidence="1 2">DSM 24574</strain>
    </source>
</reference>
<evidence type="ECO:0000313" key="2">
    <source>
        <dbReference type="Proteomes" id="UP000184212"/>
    </source>
</evidence>
<name>A0A1M5W1V5_9BACT</name>
<evidence type="ECO:0000313" key="1">
    <source>
        <dbReference type="EMBL" id="SHH81183.1"/>
    </source>
</evidence>
<dbReference type="AlphaFoldDB" id="A0A1M5W1V5"/>